<name>A0A150LGU0_9BACI</name>
<organism evidence="1 2">
    <name type="scientific">Heyndrickxia sporothermodurans</name>
    <dbReference type="NCBI Taxonomy" id="46224"/>
    <lineage>
        <taxon>Bacteria</taxon>
        <taxon>Bacillati</taxon>
        <taxon>Bacillota</taxon>
        <taxon>Bacilli</taxon>
        <taxon>Bacillales</taxon>
        <taxon>Bacillaceae</taxon>
        <taxon>Heyndrickxia</taxon>
    </lineage>
</organism>
<reference evidence="1 2" key="1">
    <citation type="submission" date="2016-01" db="EMBL/GenBank/DDBJ databases">
        <title>Genome Sequences of Twelve Sporeforming Bacillus Species Isolated from Foods.</title>
        <authorList>
            <person name="Berendsen E.M."/>
            <person name="Wells-Bennik M.H."/>
            <person name="Krawcyk A.O."/>
            <person name="De Jong A."/>
            <person name="Holsappel S."/>
            <person name="Eijlander R.T."/>
            <person name="Kuipers O.P."/>
        </authorList>
    </citation>
    <scope>NUCLEOTIDE SEQUENCE [LARGE SCALE GENOMIC DNA]</scope>
    <source>
        <strain evidence="1 2">B4102</strain>
    </source>
</reference>
<dbReference type="Proteomes" id="UP000075666">
    <property type="component" value="Unassembled WGS sequence"/>
</dbReference>
<keyword evidence="2" id="KW-1185">Reference proteome</keyword>
<accession>A0A150LGU0</accession>
<dbReference type="EMBL" id="LQYN01000006">
    <property type="protein sequence ID" value="KYD11460.1"/>
    <property type="molecule type" value="Genomic_DNA"/>
</dbReference>
<evidence type="ECO:0000313" key="2">
    <source>
        <dbReference type="Proteomes" id="UP000075666"/>
    </source>
</evidence>
<comment type="caution">
    <text evidence="1">The sequence shown here is derived from an EMBL/GenBank/DDBJ whole genome shotgun (WGS) entry which is preliminary data.</text>
</comment>
<proteinExistence type="predicted"/>
<evidence type="ECO:0000313" key="1">
    <source>
        <dbReference type="EMBL" id="KYD11460.1"/>
    </source>
</evidence>
<protein>
    <submittedName>
        <fullName evidence="1">Uncharacterized protein</fullName>
    </submittedName>
</protein>
<sequence length="91" mass="10833">MPDEAKIIKSCIYEIFKKDSGLVFPNYLIEKEKPTRFIIHRELQNNELVYYTNSEVFEYKGKLYLKEINSGYSEEEAKNVIEGYWGEFSCM</sequence>
<gene>
    <name evidence="1" type="ORF">B4102_2188</name>
</gene>
<dbReference type="STRING" id="46224.B4102_2188"/>
<dbReference type="RefSeq" id="WP_066226301.1">
    <property type="nucleotide sequence ID" value="NZ_LQYN01000006.1"/>
</dbReference>
<dbReference type="PATRIC" id="fig|46224.3.peg.4000"/>
<dbReference type="AlphaFoldDB" id="A0A150LGU0"/>